<dbReference type="Gene3D" id="3.40.50.1000">
    <property type="entry name" value="HAD superfamily/HAD-like"/>
    <property type="match status" value="1"/>
</dbReference>
<dbReference type="InterPro" id="IPR036412">
    <property type="entry name" value="HAD-like_sf"/>
</dbReference>
<dbReference type="InterPro" id="IPR027417">
    <property type="entry name" value="P-loop_NTPase"/>
</dbReference>
<dbReference type="NCBIfam" id="TIGR01662">
    <property type="entry name" value="HAD-SF-IIIA"/>
    <property type="match status" value="1"/>
</dbReference>
<dbReference type="GO" id="GO:0046404">
    <property type="term" value="F:ATP-dependent polydeoxyribonucleotide 5'-hydroxyl-kinase activity"/>
    <property type="evidence" value="ECO:0007669"/>
    <property type="project" value="TreeGrafter"/>
</dbReference>
<gene>
    <name evidence="1" type="ORF">BaOVIS_027210</name>
</gene>
<dbReference type="Pfam" id="PF13671">
    <property type="entry name" value="AAA_33"/>
    <property type="match status" value="1"/>
</dbReference>
<dbReference type="InterPro" id="IPR013954">
    <property type="entry name" value="PNK3P"/>
</dbReference>
<dbReference type="AlphaFoldDB" id="A0A9W5WWE3"/>
<reference evidence="1" key="1">
    <citation type="submission" date="2019-12" db="EMBL/GenBank/DDBJ databases">
        <title>Genome sequence of Babesia ovis.</title>
        <authorList>
            <person name="Yamagishi J."/>
            <person name="Sevinc F."/>
            <person name="Xuan X."/>
        </authorList>
    </citation>
    <scope>NUCLEOTIDE SEQUENCE</scope>
    <source>
        <strain evidence="1">Selcuk</strain>
    </source>
</reference>
<dbReference type="GO" id="GO:0003690">
    <property type="term" value="F:double-stranded DNA binding"/>
    <property type="evidence" value="ECO:0007669"/>
    <property type="project" value="TreeGrafter"/>
</dbReference>
<keyword evidence="1" id="KW-0418">Kinase</keyword>
<sequence length="447" mass="51004">MISEFHTVPPQWKQHGTVLYQRYGNPKPSDKLAIFDMDSTLMLTPSTIVGELVKGNRPWVNKPAVPNDFIIYNPNVREILLEEIENGKAIVVCSNQSQLFDKPAVTNLIFARIQLLLEKLDIPLYIILAFKRDLCRKPCRGMLDFYENHLNGAIKVNRKDSFYVGDAAGRRWTKELLDANCERVLALLKAEDFSDRAYMHKDGTKYERSDANAIIANTKASAIRSKFEVDFSDCDHKFALNNGLQYYTPEDYFAKLPRMELTVTFDPKNIGTNPATIDISDGMVILVGPPAGGKTFLCEHYLKSFTRISDDDLKSHDACLKLAYRHLQSKASIVIDNTNTTVKDREELIAISRKFGVKCTILFLDVSMDFALHFHRYRKVRIKCTLKFNSLKIMKIAGKCVVPQDTIHRYFKLLEPPTESEGFDQVITLTDDTFPVKHTDITQLHLP</sequence>
<dbReference type="Proteomes" id="UP001057455">
    <property type="component" value="Unassembled WGS sequence"/>
</dbReference>
<keyword evidence="1" id="KW-0808">Transferase</keyword>
<dbReference type="InterPro" id="IPR006549">
    <property type="entry name" value="HAD-SF_hydro_IIIA"/>
</dbReference>
<organism evidence="1 2">
    <name type="scientific">Babesia ovis</name>
    <dbReference type="NCBI Taxonomy" id="5869"/>
    <lineage>
        <taxon>Eukaryota</taxon>
        <taxon>Sar</taxon>
        <taxon>Alveolata</taxon>
        <taxon>Apicomplexa</taxon>
        <taxon>Aconoidasida</taxon>
        <taxon>Piroplasmida</taxon>
        <taxon>Babesiidae</taxon>
        <taxon>Babesia</taxon>
    </lineage>
</organism>
<evidence type="ECO:0000313" key="2">
    <source>
        <dbReference type="Proteomes" id="UP001057455"/>
    </source>
</evidence>
<name>A0A9W5WWE3_BABOV</name>
<dbReference type="PANTHER" id="PTHR12083">
    <property type="entry name" value="BIFUNCTIONAL POLYNUCLEOTIDE PHOSPHATASE/KINASE"/>
    <property type="match status" value="1"/>
</dbReference>
<dbReference type="PANTHER" id="PTHR12083:SF9">
    <property type="entry name" value="BIFUNCTIONAL POLYNUCLEOTIDE PHOSPHATASE_KINASE"/>
    <property type="match status" value="1"/>
</dbReference>
<dbReference type="GO" id="GO:0006281">
    <property type="term" value="P:DNA repair"/>
    <property type="evidence" value="ECO:0007669"/>
    <property type="project" value="TreeGrafter"/>
</dbReference>
<dbReference type="Gene3D" id="3.40.50.300">
    <property type="entry name" value="P-loop containing nucleotide triphosphate hydrolases"/>
    <property type="match status" value="1"/>
</dbReference>
<dbReference type="SUPFAM" id="SSF52540">
    <property type="entry name" value="P-loop containing nucleoside triphosphate hydrolases"/>
    <property type="match status" value="1"/>
</dbReference>
<keyword evidence="2" id="KW-1185">Reference proteome</keyword>
<dbReference type="OrthoDB" id="19045at2759"/>
<dbReference type="InterPro" id="IPR023214">
    <property type="entry name" value="HAD_sf"/>
</dbReference>
<dbReference type="Pfam" id="PF08645">
    <property type="entry name" value="PNK3P"/>
    <property type="match status" value="1"/>
</dbReference>
<comment type="caution">
    <text evidence="1">The sequence shown here is derived from an EMBL/GenBank/DDBJ whole genome shotgun (WGS) entry which is preliminary data.</text>
</comment>
<proteinExistence type="predicted"/>
<dbReference type="EMBL" id="BLIY01000019">
    <property type="protein sequence ID" value="GFE55317.1"/>
    <property type="molecule type" value="Genomic_DNA"/>
</dbReference>
<dbReference type="SUPFAM" id="SSF56784">
    <property type="entry name" value="HAD-like"/>
    <property type="match status" value="1"/>
</dbReference>
<dbReference type="GO" id="GO:0046403">
    <property type="term" value="F:polynucleotide 3'-phosphatase activity"/>
    <property type="evidence" value="ECO:0007669"/>
    <property type="project" value="TreeGrafter"/>
</dbReference>
<protein>
    <submittedName>
        <fullName evidence="1">Polynucleotide kinase 3-phosphatase</fullName>
    </submittedName>
</protein>
<accession>A0A9W5WWE3</accession>
<evidence type="ECO:0000313" key="1">
    <source>
        <dbReference type="EMBL" id="GFE55317.1"/>
    </source>
</evidence>